<name>A0A6U3VQG8_9STRA</name>
<reference evidence="2" key="1">
    <citation type="submission" date="2021-01" db="EMBL/GenBank/DDBJ databases">
        <authorList>
            <person name="Corre E."/>
            <person name="Pelletier E."/>
            <person name="Niang G."/>
            <person name="Scheremetjew M."/>
            <person name="Finn R."/>
            <person name="Kale V."/>
            <person name="Holt S."/>
            <person name="Cochrane G."/>
            <person name="Meng A."/>
            <person name="Brown T."/>
            <person name="Cohen L."/>
        </authorList>
    </citation>
    <scope>NUCLEOTIDE SEQUENCE</scope>
    <source>
        <strain evidence="2">SM1012Den-03</strain>
    </source>
</reference>
<keyword evidence="1" id="KW-0812">Transmembrane</keyword>
<proteinExistence type="predicted"/>
<feature type="transmembrane region" description="Helical" evidence="1">
    <location>
        <begin position="239"/>
        <end position="263"/>
    </location>
</feature>
<keyword evidence="1" id="KW-0472">Membrane</keyword>
<feature type="transmembrane region" description="Helical" evidence="1">
    <location>
        <begin position="275"/>
        <end position="294"/>
    </location>
</feature>
<feature type="transmembrane region" description="Helical" evidence="1">
    <location>
        <begin position="52"/>
        <end position="73"/>
    </location>
</feature>
<feature type="transmembrane region" description="Helical" evidence="1">
    <location>
        <begin position="15"/>
        <end position="32"/>
    </location>
</feature>
<sequence>MTTAATTAASTSPRFGYWVAFFIFSTITLGATIEAQAHTDRLSPAAQSNQRYAVACATILFLLSIMVVILHTKPLLSSIILGTKIEGFIILVLITFWTALVAIVSDTRHGLATDSSGSIANGNLYYFSWIGLCTGVALMTSFLRSKFGFDLGGELRSRAERLQQWVWAGMLGLVQMGSSARLFDNHCGQQTGLGEAEIGTITFCRRCQLGIVIGIFTAIFSVAIVGFKLGVSRNGKLPWLFTAEIVLSGMIAGGQAGSVGFLTGQEGPAAPLNNLYYSTWGALAVGLVLVGSCVENWSTAKSSLRDGEEGVSLT</sequence>
<gene>
    <name evidence="2" type="ORF">SMAR0320_LOCUS10811</name>
    <name evidence="3" type="ORF">SMAR0320_LOCUS10812</name>
</gene>
<feature type="transmembrane region" description="Helical" evidence="1">
    <location>
        <begin position="124"/>
        <end position="143"/>
    </location>
</feature>
<evidence type="ECO:0000313" key="2">
    <source>
        <dbReference type="EMBL" id="CAD9602403.1"/>
    </source>
</evidence>
<protein>
    <submittedName>
        <fullName evidence="2">Uncharacterized protein</fullName>
    </submittedName>
</protein>
<keyword evidence="1" id="KW-1133">Transmembrane helix</keyword>
<feature type="transmembrane region" description="Helical" evidence="1">
    <location>
        <begin position="209"/>
        <end position="227"/>
    </location>
</feature>
<evidence type="ECO:0000256" key="1">
    <source>
        <dbReference type="SAM" id="Phobius"/>
    </source>
</evidence>
<dbReference type="EMBL" id="HBGZ01015163">
    <property type="protein sequence ID" value="CAD9602403.1"/>
    <property type="molecule type" value="Transcribed_RNA"/>
</dbReference>
<dbReference type="EMBL" id="HBGZ01015164">
    <property type="protein sequence ID" value="CAD9602407.1"/>
    <property type="molecule type" value="Transcribed_RNA"/>
</dbReference>
<dbReference type="AlphaFoldDB" id="A0A6U3VQG8"/>
<evidence type="ECO:0000313" key="3">
    <source>
        <dbReference type="EMBL" id="CAD9602407.1"/>
    </source>
</evidence>
<accession>A0A6U3VQG8</accession>
<feature type="transmembrane region" description="Helical" evidence="1">
    <location>
        <begin position="85"/>
        <end position="104"/>
    </location>
</feature>
<organism evidence="2">
    <name type="scientific">Skeletonema marinoi</name>
    <dbReference type="NCBI Taxonomy" id="267567"/>
    <lineage>
        <taxon>Eukaryota</taxon>
        <taxon>Sar</taxon>
        <taxon>Stramenopiles</taxon>
        <taxon>Ochrophyta</taxon>
        <taxon>Bacillariophyta</taxon>
        <taxon>Coscinodiscophyceae</taxon>
        <taxon>Thalassiosirophycidae</taxon>
        <taxon>Thalassiosirales</taxon>
        <taxon>Skeletonemataceae</taxon>
        <taxon>Skeletonema</taxon>
        <taxon>Skeletonema marinoi-dohrnii complex</taxon>
    </lineage>
</organism>